<organism evidence="2 3">
    <name type="scientific">Cetraspora pellucida</name>
    <dbReference type="NCBI Taxonomy" id="1433469"/>
    <lineage>
        <taxon>Eukaryota</taxon>
        <taxon>Fungi</taxon>
        <taxon>Fungi incertae sedis</taxon>
        <taxon>Mucoromycota</taxon>
        <taxon>Glomeromycotina</taxon>
        <taxon>Glomeromycetes</taxon>
        <taxon>Diversisporales</taxon>
        <taxon>Gigasporaceae</taxon>
        <taxon>Cetraspora</taxon>
    </lineage>
</organism>
<keyword evidence="1" id="KW-0812">Transmembrane</keyword>
<feature type="transmembrane region" description="Helical" evidence="1">
    <location>
        <begin position="142"/>
        <end position="164"/>
    </location>
</feature>
<accession>A0A9N9HYF6</accession>
<proteinExistence type="predicted"/>
<gene>
    <name evidence="2" type="ORF">CPELLU_LOCUS12395</name>
</gene>
<sequence>MPPFGTIRNIQLVVWVVILIIACYVIIVVEASPEHNSPGVSNQTINEANVRTESGDSRIRKDDNLTEEQTNELQELIRGIFYTAFFIFKFIFTSIFSIIYQVLRPIIYLINQVYYTFFVVPFGFIKLAFITVYPVFTFLTVAALLGLCFGGTAGWISEVIVGVLTTPVNDEPITNEIENKKRVAKIKKRAAALANLKARNGGKIPEEFYGRFAANGRPGVTRKGSNMSSMIEGYDKGEYENSYKGYSSAGLGD</sequence>
<dbReference type="Proteomes" id="UP000789759">
    <property type="component" value="Unassembled WGS sequence"/>
</dbReference>
<evidence type="ECO:0000256" key="1">
    <source>
        <dbReference type="SAM" id="Phobius"/>
    </source>
</evidence>
<keyword evidence="3" id="KW-1185">Reference proteome</keyword>
<feature type="transmembrane region" description="Helical" evidence="1">
    <location>
        <begin position="12"/>
        <end position="29"/>
    </location>
</feature>
<feature type="transmembrane region" description="Helical" evidence="1">
    <location>
        <begin position="80"/>
        <end position="103"/>
    </location>
</feature>
<evidence type="ECO:0000313" key="2">
    <source>
        <dbReference type="EMBL" id="CAG8712310.1"/>
    </source>
</evidence>
<dbReference type="OrthoDB" id="3366475at2759"/>
<evidence type="ECO:0000313" key="3">
    <source>
        <dbReference type="Proteomes" id="UP000789759"/>
    </source>
</evidence>
<reference evidence="2" key="1">
    <citation type="submission" date="2021-06" db="EMBL/GenBank/DDBJ databases">
        <authorList>
            <person name="Kallberg Y."/>
            <person name="Tangrot J."/>
            <person name="Rosling A."/>
        </authorList>
    </citation>
    <scope>NUCLEOTIDE SEQUENCE</scope>
    <source>
        <strain evidence="2">FL966</strain>
    </source>
</reference>
<keyword evidence="1" id="KW-0472">Membrane</keyword>
<feature type="transmembrane region" description="Helical" evidence="1">
    <location>
        <begin position="115"/>
        <end position="136"/>
    </location>
</feature>
<name>A0A9N9HYF6_9GLOM</name>
<protein>
    <submittedName>
        <fullName evidence="2">14358_t:CDS:1</fullName>
    </submittedName>
</protein>
<comment type="caution">
    <text evidence="2">The sequence shown here is derived from an EMBL/GenBank/DDBJ whole genome shotgun (WGS) entry which is preliminary data.</text>
</comment>
<keyword evidence="1" id="KW-1133">Transmembrane helix</keyword>
<dbReference type="AlphaFoldDB" id="A0A9N9HYF6"/>
<dbReference type="EMBL" id="CAJVQA010011943">
    <property type="protein sequence ID" value="CAG8712310.1"/>
    <property type="molecule type" value="Genomic_DNA"/>
</dbReference>